<sequence>MSQRVKRPNRSEDGSVPVKRRKRPTAAQEEEEATSLASWRPMNDLKIYNRTTTEAPAELFRKDLISAMKLPDSEPLAADEYWVITDQWKQEWERGVQVPVNPDSLPEPSVTVTHCAPIHIKPIQEFKPPKTKYIRITKDDNFKPEEHMLSSAPAQAEAACSYDLDECDVTWLKLVNSERLASGLSPVTEDQLERVMERLELRCWDKIQAILRNEEGLGIEYDENVICDVCRSPDSEEGNEMVFCDSCNICVHQACYGITQIPEGQWLCCTCTISQRPDCVLCPNKGGAMKCTRSGQKWAHVSCALWIPEVSIGCVEKMEPITKISSIPHSRWALICVLCRERVGACIQCSVKTCKTAYHVTCAFKHGLEMRAIIEDENADDGVKLRSYCEKHSKSSKKEKSVCSGSDDDDCKRKKRKDMTSEEKNQARAARLQEIEAEFFKHVSSKDIAVHIDIDSEALQYIYNYWKLKRKAGHNKPLLPPKSEDVDMLSHKQEQADLEKMKTFVQLRQDLERVRNLCYMVSRREKLSRSFFKMREQTFHKQVAVLQQGGNSLAPTVVEAVLEANHVPSIYDKLYSNDPVEEYNATFETLLARIAGLKSPPHDSGDEKKPEVNGIFKDVKNNSYKKFFINGSSKKRSSSSLYDCLSSDSSHEEKPKVNKENLFHSSSEDEKPFSKKKTSPTKNSKSAERRKKRNSITNRIKLVSSSEDDIKPVKKDLQLSSLKQFEKEFGVSGSDSDELMPIKAVEKPERKHLAIYSDSDSSDISMRNDDKSSNAASDSQSQSKLRTKAAVKEFSNKPSTSKSPNKSSPDNNKKKSNKEMHSKKDVKKKDFDPSDLIVPQRQAAKKASENLKSNTGNRVSKETPIIATAPPPSVEVESKVSNDKDEQERPYKNKGKVGRPPKDEKKEEKVKDTTSKKESKKEDVFDIEKEIDKNEQDILAYVPQRQAAKKAAEHIKSGMGKPNPAEQAPPAASEEKTKKDPLEEKKKEIFKKEVEVKSKEPQEIIKPAKVVESKRKSSSNSSTSSSSSSSSDSSSSSSSDSEDESPAKKEQSECSVSPREQTKRTGTKDWPFLDKAAESAASSSSSDSSDSSRPPSPKRKSAEQKEPPRPPPKQLAKPTQPTTVSTPSHKPGRKSSTEKKSIAAIEREEHSRGRGKARSSRGRPRSVANVGDRIRDVDVGSGDIAERQASPERNAPISNNQKSRKGKSDEMDTISSEPKEKSRFTAEKLFSPVRKTDKKLMEAIEVDAIGNLEKEILERKAASNKTNKSKLNKLFSSPERKSDKSNKNRSSEKMNRSPDKLNKSIEKLNKSIKSPDNIHRSLNKSPDKRSRSSEKLNKSSEKRCKSPLEILKSPEKLTKSPEKVLRSPEKLLKSPEKILKSPEKNMKSPEKRLKSPENMMKSSGKVEKLPEKILAKSPERLPEKLQKSPIKENKELKKKSPKSKSRCSIDDIFANRISKANQIKSPEHTINNHNAFMEAPKEGCNNISLDNIFKQDQALANKDVEMDISPLKVQSIFSPNPHDKDSEMLSDFNIMLDENFGIVSSKDKEIENAPLRFNVVNSSLFKEDSKEDSARETLFLVEKLRLGLSKKSTGYDVDDSASVSSSTKNEGDRLDFSEQIVPNHVIEPIAPKDESNKEVSHVNLEMRMDVSHVDKYEEEKEDYNKIINNCEAQLNIEKNVPDVQQQHLNTMAQADERWVPPSDNYHQAVTQRVEEPMRDIMPSYMQSYDDHNAMRTAPPTEDHLLKSDSPSIMDRRVTQTPFLDPASMDCMPSPSPYGDMHPQAKWNESQMMPQRRSSSSSAASTVSNTSRRNNTEDDMLKRPPALMMPHSGMDGMSFNILPYPPNSLDTFSQFPESSQFVSTPVSLLPASNINAQIPFPSPGAGMFPPTYGASFPTSHSVIPPLPKPNVEAIHFTPAAFTTSQRNMELTASMLNFATPKETEQLQHQQQQQQQQQEMHLPTPSQQLHPPIQSQQIQQHQLQPQILHQEQDQQLHMDQHQPRQEQMQPVEDELPKQQQQQQELQIQPLQVPIEVAAPPPPPATVEEVLPAPALSNLTPNHVEPSPNPSVKSNSSVGKKSPSKPTRTSARFSSQQSKSPSKSPAKSPRQQEVKQHSTGRGRENKRTNNKSSSGRGNQSQSRGRGRGRGRGRAAAHHHHHDFNYSNTSTIHNKLVGTVYDFDFEDEMPNEMGDLRTMRERRKSADVHDKKSAELMISRDSSESPKFTSPSSSSSKTRSYTTTDLSELRPPTPIIEDNSKQPSPEPPVEEHKTFPSIVQPVLPGPVDMRTYSSTFDTPQFNETNMLGAFGSGTAEQPEHEDIDELFEKEFQKDLTASLKKPEEPQMPEVSNIKVSLSDSRNQLKVKIKGPIANYTSTPLPPVSSDMLTPMVPPITVSNNAICNMNANSGTTNLRRMRKKELLRQYCSQERNTDDGAGGYRATPVQPSLNRTIITIPKAVASMTSIPTKEDYRDYRTSSDDIFETKPRKEKPARPGLSRELRQLEITSLLDDENSMERRRSIGSNNSGINDSNKRRGRPPRPSQTTPKLKIKISGNSIVGGSKVDDKKDRIRPPKKRLSAAAAKPSVEDLKRESMKFRKKVMADFGEEKKEKKKKDKSNKKSKKKKKQEVQIIANSGSSAPKLIIRFGKKTDSDRTSSVDVSADQQCNSEIINKDVDGVSNKDSERTEGVNKVTPIKLKLSRCQEGSGYVMKTPPIDVQKAPPSFTPNATTNTNTTTTTTATVNLSEAPPLPSLPVHKAAPPLPINKDCEVR</sequence>
<feature type="compositionally biased region" description="Basic and acidic residues" evidence="6">
    <location>
        <begin position="1325"/>
        <end position="1395"/>
    </location>
</feature>
<accession>A0ABM1N2P7</accession>
<dbReference type="InterPro" id="IPR019542">
    <property type="entry name" value="Enhancer_polycomb-like_N"/>
</dbReference>
<dbReference type="InterPro" id="IPR001965">
    <property type="entry name" value="Znf_PHD"/>
</dbReference>
<feature type="compositionally biased region" description="Basic and acidic residues" evidence="6">
    <location>
        <begin position="876"/>
        <end position="891"/>
    </location>
</feature>
<feature type="region of interest" description="Disordered" evidence="6">
    <location>
        <begin position="1"/>
        <end position="41"/>
    </location>
</feature>
<dbReference type="SUPFAM" id="SSF57903">
    <property type="entry name" value="FYVE/PHD zinc finger"/>
    <property type="match status" value="1"/>
</dbReference>
<feature type="compositionally biased region" description="Basic and acidic residues" evidence="6">
    <location>
        <begin position="418"/>
        <end position="427"/>
    </location>
</feature>
<feature type="compositionally biased region" description="Basic and acidic residues" evidence="6">
    <location>
        <begin position="900"/>
        <end position="936"/>
    </location>
</feature>
<evidence type="ECO:0000256" key="5">
    <source>
        <dbReference type="PROSITE-ProRule" id="PRU00146"/>
    </source>
</evidence>
<organism evidence="9 10">
    <name type="scientific">Nicrophorus vespilloides</name>
    <name type="common">Boreal carrion beetle</name>
    <dbReference type="NCBI Taxonomy" id="110193"/>
    <lineage>
        <taxon>Eukaryota</taxon>
        <taxon>Metazoa</taxon>
        <taxon>Ecdysozoa</taxon>
        <taxon>Arthropoda</taxon>
        <taxon>Hexapoda</taxon>
        <taxon>Insecta</taxon>
        <taxon>Pterygota</taxon>
        <taxon>Neoptera</taxon>
        <taxon>Endopterygota</taxon>
        <taxon>Coleoptera</taxon>
        <taxon>Polyphaga</taxon>
        <taxon>Staphyliniformia</taxon>
        <taxon>Silphidae</taxon>
        <taxon>Nicrophorinae</taxon>
        <taxon>Nicrophorus</taxon>
    </lineage>
</organism>
<feature type="domain" description="PHD-type" evidence="7">
    <location>
        <begin position="224"/>
        <end position="274"/>
    </location>
</feature>
<feature type="region of interest" description="Disordered" evidence="6">
    <location>
        <begin position="2054"/>
        <end position="2164"/>
    </location>
</feature>
<evidence type="ECO:0000313" key="10">
    <source>
        <dbReference type="RefSeq" id="XP_017781097.1"/>
    </source>
</evidence>
<feature type="compositionally biased region" description="Low complexity" evidence="6">
    <location>
        <begin position="773"/>
        <end position="784"/>
    </location>
</feature>
<feature type="compositionally biased region" description="Basic residues" evidence="6">
    <location>
        <begin position="1436"/>
        <end position="1445"/>
    </location>
</feature>
<feature type="region of interest" description="Disordered" evidence="6">
    <location>
        <begin position="1259"/>
        <end position="1445"/>
    </location>
</feature>
<feature type="compositionally biased region" description="Basic and acidic residues" evidence="6">
    <location>
        <begin position="811"/>
        <end position="832"/>
    </location>
</feature>
<feature type="domain" description="PHD-type" evidence="8">
    <location>
        <begin position="276"/>
        <end position="393"/>
    </location>
</feature>
<feature type="compositionally biased region" description="Basic and acidic residues" evidence="6">
    <location>
        <begin position="1172"/>
        <end position="1190"/>
    </location>
</feature>
<feature type="region of interest" description="Disordered" evidence="6">
    <location>
        <begin position="2704"/>
        <end position="2768"/>
    </location>
</feature>
<dbReference type="Proteomes" id="UP000695000">
    <property type="component" value="Unplaced"/>
</dbReference>
<dbReference type="PANTHER" id="PTHR13793:SF160">
    <property type="entry name" value="PHD FINGER PROTEIN RHINOCEROS"/>
    <property type="match status" value="1"/>
</dbReference>
<dbReference type="Pfam" id="PF13832">
    <property type="entry name" value="zf-HC5HC2H_2"/>
    <property type="match status" value="1"/>
</dbReference>
<dbReference type="Gene3D" id="3.30.40.10">
    <property type="entry name" value="Zinc/RING finger domain, C3HC4 (zinc finger)"/>
    <property type="match status" value="2"/>
</dbReference>
<feature type="compositionally biased region" description="Low complexity" evidence="6">
    <location>
        <begin position="1795"/>
        <end position="1812"/>
    </location>
</feature>
<evidence type="ECO:0000259" key="8">
    <source>
        <dbReference type="PROSITE" id="PS51805"/>
    </source>
</evidence>
<feature type="compositionally biased region" description="Basic and acidic residues" evidence="6">
    <location>
        <begin position="2582"/>
        <end position="2592"/>
    </location>
</feature>
<feature type="compositionally biased region" description="Basic residues" evidence="6">
    <location>
        <begin position="2141"/>
        <end position="2158"/>
    </location>
</feature>
<feature type="compositionally biased region" description="Basic and acidic residues" evidence="6">
    <location>
        <begin position="1135"/>
        <end position="1152"/>
    </location>
</feature>
<feature type="compositionally biased region" description="Basic and acidic residues" evidence="6">
    <location>
        <begin position="2191"/>
        <end position="2210"/>
    </location>
</feature>
<feature type="compositionally biased region" description="Low complexity" evidence="6">
    <location>
        <begin position="638"/>
        <end position="648"/>
    </location>
</feature>
<feature type="compositionally biased region" description="Low complexity" evidence="6">
    <location>
        <begin position="2221"/>
        <end position="2240"/>
    </location>
</feature>
<dbReference type="PROSITE" id="PS01359">
    <property type="entry name" value="ZF_PHD_1"/>
    <property type="match status" value="1"/>
</dbReference>
<feature type="compositionally biased region" description="Basic and acidic residues" evidence="6">
    <location>
        <begin position="1060"/>
        <end position="1077"/>
    </location>
</feature>
<dbReference type="CDD" id="cd15573">
    <property type="entry name" value="PHD_JADE"/>
    <property type="match status" value="1"/>
</dbReference>
<dbReference type="SMART" id="SM00249">
    <property type="entry name" value="PHD"/>
    <property type="match status" value="2"/>
</dbReference>
<protein>
    <submittedName>
        <fullName evidence="10">PHD finger protein rhinoceros isoform X2</fullName>
    </submittedName>
</protein>
<feature type="compositionally biased region" description="Basic and acidic residues" evidence="6">
    <location>
        <begin position="1988"/>
        <end position="2002"/>
    </location>
</feature>
<feature type="compositionally biased region" description="Basic residues" evidence="6">
    <location>
        <begin position="2607"/>
        <end position="2623"/>
    </location>
</feature>
<dbReference type="PROSITE" id="PS50016">
    <property type="entry name" value="ZF_PHD_2"/>
    <property type="match status" value="1"/>
</dbReference>
<dbReference type="InterPro" id="IPR019786">
    <property type="entry name" value="Zinc_finger_PHD-type_CS"/>
</dbReference>
<keyword evidence="3 5" id="KW-0863">Zinc-finger</keyword>
<feature type="compositionally biased region" description="Low complexity" evidence="6">
    <location>
        <begin position="796"/>
        <end position="810"/>
    </location>
</feature>
<feature type="compositionally biased region" description="Low complexity" evidence="6">
    <location>
        <begin position="2724"/>
        <end position="2738"/>
    </location>
</feature>
<evidence type="ECO:0000256" key="2">
    <source>
        <dbReference type="ARBA" id="ARBA00022737"/>
    </source>
</evidence>
<keyword evidence="2" id="KW-0677">Repeat</keyword>
<feature type="region of interest" description="Disordered" evidence="6">
    <location>
        <begin position="2467"/>
        <end position="2631"/>
    </location>
</feature>
<feature type="compositionally biased region" description="Low complexity" evidence="6">
    <location>
        <begin position="1945"/>
        <end position="1956"/>
    </location>
</feature>
<feature type="compositionally biased region" description="Basic and acidic residues" evidence="6">
    <location>
        <begin position="1217"/>
        <end position="1226"/>
    </location>
</feature>
<dbReference type="Pfam" id="PF10513">
    <property type="entry name" value="EPL1"/>
    <property type="match status" value="1"/>
</dbReference>
<dbReference type="PANTHER" id="PTHR13793">
    <property type="entry name" value="PHD FINGER PROTEINS"/>
    <property type="match status" value="1"/>
</dbReference>
<feature type="compositionally biased region" description="Low complexity" evidence="6">
    <location>
        <begin position="1963"/>
        <end position="1987"/>
    </location>
</feature>
<keyword evidence="4" id="KW-0862">Zinc</keyword>
<name>A0ABM1N2P7_NICVS</name>
<dbReference type="CDD" id="cd15671">
    <property type="entry name" value="ePHD_JADE"/>
    <property type="match status" value="1"/>
</dbReference>
<keyword evidence="1" id="KW-0479">Metal-binding</keyword>
<feature type="region of interest" description="Disordered" evidence="6">
    <location>
        <begin position="1789"/>
        <end position="1823"/>
    </location>
</feature>
<dbReference type="GeneID" id="108565931"/>
<keyword evidence="9" id="KW-1185">Reference proteome</keyword>
<dbReference type="Pfam" id="PF13831">
    <property type="entry name" value="PHD_2"/>
    <property type="match status" value="1"/>
</dbReference>
<feature type="compositionally biased region" description="Low complexity" evidence="6">
    <location>
        <begin position="1078"/>
        <end position="1093"/>
    </location>
</feature>
<feature type="region of interest" description="Disordered" evidence="6">
    <location>
        <begin position="1940"/>
        <end position="2023"/>
    </location>
</feature>
<feature type="compositionally biased region" description="Low complexity" evidence="6">
    <location>
        <begin position="2067"/>
        <end position="2106"/>
    </location>
</feature>
<dbReference type="InterPro" id="IPR034732">
    <property type="entry name" value="EPHD"/>
</dbReference>
<feature type="compositionally biased region" description="Basic and acidic residues" evidence="6">
    <location>
        <begin position="973"/>
        <end position="1003"/>
    </location>
</feature>
<feature type="compositionally biased region" description="Basic and acidic residues" evidence="6">
    <location>
        <begin position="2467"/>
        <end position="2499"/>
    </location>
</feature>
<dbReference type="InterPro" id="IPR013083">
    <property type="entry name" value="Znf_RING/FYVE/PHD"/>
</dbReference>
<feature type="region of interest" description="Disordered" evidence="6">
    <location>
        <begin position="398"/>
        <end position="427"/>
    </location>
</feature>
<feature type="compositionally biased region" description="Basic and acidic residues" evidence="6">
    <location>
        <begin position="1278"/>
        <end position="1309"/>
    </location>
</feature>
<dbReference type="RefSeq" id="XP_017781097.1">
    <property type="nucleotide sequence ID" value="XM_017925608.1"/>
</dbReference>
<dbReference type="PROSITE" id="PS51805">
    <property type="entry name" value="EPHD"/>
    <property type="match status" value="1"/>
</dbReference>
<evidence type="ECO:0000313" key="9">
    <source>
        <dbReference type="Proteomes" id="UP000695000"/>
    </source>
</evidence>
<evidence type="ECO:0000256" key="4">
    <source>
        <dbReference type="ARBA" id="ARBA00022833"/>
    </source>
</evidence>
<evidence type="ECO:0000259" key="7">
    <source>
        <dbReference type="PROSITE" id="PS50016"/>
    </source>
</evidence>
<feature type="compositionally biased region" description="Basic and acidic residues" evidence="6">
    <location>
        <begin position="2107"/>
        <end position="2124"/>
    </location>
</feature>
<evidence type="ECO:0000256" key="3">
    <source>
        <dbReference type="ARBA" id="ARBA00022771"/>
    </source>
</evidence>
<feature type="compositionally biased region" description="Basic and acidic residues" evidence="6">
    <location>
        <begin position="649"/>
        <end position="673"/>
    </location>
</feature>
<feature type="compositionally biased region" description="Low complexity" evidence="6">
    <location>
        <begin position="2129"/>
        <end position="2140"/>
    </location>
</feature>
<feature type="compositionally biased region" description="Basic and acidic residues" evidence="6">
    <location>
        <begin position="2559"/>
        <end position="2568"/>
    </location>
</feature>
<feature type="region of interest" description="Disordered" evidence="6">
    <location>
        <begin position="2191"/>
        <end position="2278"/>
    </location>
</feature>
<dbReference type="InterPro" id="IPR050701">
    <property type="entry name" value="Histone_Mod_Regulator"/>
</dbReference>
<feature type="region of interest" description="Disordered" evidence="6">
    <location>
        <begin position="727"/>
        <end position="1239"/>
    </location>
</feature>
<feature type="region of interest" description="Disordered" evidence="6">
    <location>
        <begin position="1594"/>
        <end position="1615"/>
    </location>
</feature>
<dbReference type="InterPro" id="IPR019787">
    <property type="entry name" value="Znf_PHD-finger"/>
</dbReference>
<dbReference type="InterPro" id="IPR011011">
    <property type="entry name" value="Znf_FYVE_PHD"/>
</dbReference>
<feature type="region of interest" description="Disordered" evidence="6">
    <location>
        <begin position="633"/>
        <end position="712"/>
    </location>
</feature>
<feature type="compositionally biased region" description="Basic and acidic residues" evidence="6">
    <location>
        <begin position="1404"/>
        <end position="1435"/>
    </location>
</feature>
<feature type="compositionally biased region" description="Low complexity" evidence="6">
    <location>
        <begin position="962"/>
        <end position="972"/>
    </location>
</feature>
<evidence type="ECO:0000256" key="6">
    <source>
        <dbReference type="SAM" id="MobiDB-lite"/>
    </source>
</evidence>
<reference evidence="10" key="1">
    <citation type="submission" date="2025-08" db="UniProtKB">
        <authorList>
            <consortium name="RefSeq"/>
        </authorList>
    </citation>
    <scope>IDENTIFICATION</scope>
    <source>
        <tissue evidence="10">Whole Larva</tissue>
    </source>
</reference>
<evidence type="ECO:0000256" key="1">
    <source>
        <dbReference type="ARBA" id="ARBA00022723"/>
    </source>
</evidence>
<gene>
    <name evidence="10" type="primary">LOC108565931</name>
</gene>
<feature type="compositionally biased region" description="Polar residues" evidence="6">
    <location>
        <begin position="1119"/>
        <end position="1128"/>
    </location>
</feature>
<feature type="compositionally biased region" description="Low complexity" evidence="6">
    <location>
        <begin position="1018"/>
        <end position="1039"/>
    </location>
</feature>
<proteinExistence type="predicted"/>
<feature type="compositionally biased region" description="Basic residues" evidence="6">
    <location>
        <begin position="1153"/>
        <end position="1164"/>
    </location>
</feature>